<protein>
    <submittedName>
        <fullName evidence="10">Serine protease, subtilase family</fullName>
    </submittedName>
</protein>
<dbReference type="STRING" id="269799.Gmet_1195"/>
<feature type="chain" id="PRO_5004223460" evidence="7">
    <location>
        <begin position="26"/>
        <end position="519"/>
    </location>
</feature>
<dbReference type="PROSITE" id="PS00138">
    <property type="entry name" value="SUBTILASE_SER"/>
    <property type="match status" value="1"/>
</dbReference>
<dbReference type="HOGENOM" id="CLU_011263_15_6_7"/>
<keyword evidence="4 5" id="KW-0720">Serine protease</keyword>
<comment type="similarity">
    <text evidence="1 5 6">Belongs to the peptidase S8 family.</text>
</comment>
<evidence type="ECO:0000256" key="5">
    <source>
        <dbReference type="PROSITE-ProRule" id="PRU01240"/>
    </source>
</evidence>
<dbReference type="Gene3D" id="3.40.50.200">
    <property type="entry name" value="Peptidase S8/S53 domain"/>
    <property type="match status" value="1"/>
</dbReference>
<dbReference type="Pfam" id="PF22148">
    <property type="entry name" value="Fervidolysin_NPro-like"/>
    <property type="match status" value="1"/>
</dbReference>
<evidence type="ECO:0000313" key="11">
    <source>
        <dbReference type="Proteomes" id="UP000007073"/>
    </source>
</evidence>
<evidence type="ECO:0000256" key="4">
    <source>
        <dbReference type="ARBA" id="ARBA00022825"/>
    </source>
</evidence>
<proteinExistence type="inferred from homology"/>
<keyword evidence="3 5" id="KW-0378">Hydrolase</keyword>
<dbReference type="InterPro" id="IPR022398">
    <property type="entry name" value="Peptidase_S8_His-AS"/>
</dbReference>
<feature type="domain" description="Fervidolysin-like N-terminal prodomain" evidence="9">
    <location>
        <begin position="29"/>
        <end position="106"/>
    </location>
</feature>
<dbReference type="PANTHER" id="PTHR43399:SF4">
    <property type="entry name" value="CELL WALL-ASSOCIATED PROTEASE"/>
    <property type="match status" value="1"/>
</dbReference>
<dbReference type="InterPro" id="IPR015500">
    <property type="entry name" value="Peptidase_S8_subtilisin-rel"/>
</dbReference>
<dbReference type="NCBIfam" id="NF041940">
    <property type="entry name" value="choice_anch_X"/>
    <property type="match status" value="1"/>
</dbReference>
<dbReference type="GO" id="GO:0006508">
    <property type="term" value="P:proteolysis"/>
    <property type="evidence" value="ECO:0007669"/>
    <property type="project" value="UniProtKB-KW"/>
</dbReference>
<feature type="active site" description="Charge relay system" evidence="5">
    <location>
        <position position="150"/>
    </location>
</feature>
<dbReference type="PANTHER" id="PTHR43399">
    <property type="entry name" value="SUBTILISIN-RELATED"/>
    <property type="match status" value="1"/>
</dbReference>
<dbReference type="InterPro" id="IPR000209">
    <property type="entry name" value="Peptidase_S8/S53_dom"/>
</dbReference>
<reference evidence="10 11" key="1">
    <citation type="submission" date="2005-10" db="EMBL/GenBank/DDBJ databases">
        <title>Complete sequence of Geobacter metallireducens GS-15.</title>
        <authorList>
            <consortium name="US DOE Joint Genome Institute"/>
            <person name="Copeland A."/>
            <person name="Lucas S."/>
            <person name="Lapidus A."/>
            <person name="Barry K."/>
            <person name="Detter J.C."/>
            <person name="Glavina T."/>
            <person name="Hammon N."/>
            <person name="Israni S."/>
            <person name="Pitluck S."/>
            <person name="Di Bartolo G."/>
            <person name="Chain P."/>
            <person name="Schmutz J."/>
            <person name="Larimer F."/>
            <person name="Land M."/>
            <person name="Kyrpides N."/>
            <person name="Ivanova N."/>
            <person name="Richardson P."/>
        </authorList>
    </citation>
    <scope>NUCLEOTIDE SEQUENCE [LARGE SCALE GENOMIC DNA]</scope>
    <source>
        <strain evidence="11">ATCC 53774 / DSM 7210 / GS-15</strain>
    </source>
</reference>
<feature type="signal peptide" evidence="7">
    <location>
        <begin position="1"/>
        <end position="25"/>
    </location>
</feature>
<dbReference type="PRINTS" id="PR00723">
    <property type="entry name" value="SUBTILISIN"/>
</dbReference>
<dbReference type="InterPro" id="IPR051048">
    <property type="entry name" value="Peptidase_S8/S53_subtilisin"/>
</dbReference>
<dbReference type="InterPro" id="IPR023828">
    <property type="entry name" value="Peptidase_S8_Ser-AS"/>
</dbReference>
<evidence type="ECO:0000313" key="10">
    <source>
        <dbReference type="EMBL" id="ABB31432.1"/>
    </source>
</evidence>
<keyword evidence="7" id="KW-0732">Signal</keyword>
<dbReference type="GO" id="GO:0004252">
    <property type="term" value="F:serine-type endopeptidase activity"/>
    <property type="evidence" value="ECO:0007669"/>
    <property type="project" value="UniProtKB-UniRule"/>
</dbReference>
<dbReference type="Pfam" id="PF00082">
    <property type="entry name" value="Peptidase_S8"/>
    <property type="match status" value="1"/>
</dbReference>
<evidence type="ECO:0000256" key="2">
    <source>
        <dbReference type="ARBA" id="ARBA00022670"/>
    </source>
</evidence>
<dbReference type="InterPro" id="IPR023827">
    <property type="entry name" value="Peptidase_S8_Asp-AS"/>
</dbReference>
<dbReference type="EMBL" id="CP000148">
    <property type="protein sequence ID" value="ABB31432.1"/>
    <property type="molecule type" value="Genomic_DNA"/>
</dbReference>
<accession>Q39WE2</accession>
<reference evidence="10 11" key="2">
    <citation type="journal article" date="2009" name="BMC Microbiol.">
        <title>The genome sequence of Geobacter metallireducens: features of metabolism, physiology and regulation common and dissimilar to Geobacter sulfurreducens.</title>
        <authorList>
            <person name="Aklujkar M."/>
            <person name="Krushkal J."/>
            <person name="DiBartolo G."/>
            <person name="Lapidus A."/>
            <person name="Land M.L."/>
            <person name="Lovley D.R."/>
        </authorList>
    </citation>
    <scope>NUCLEOTIDE SEQUENCE [LARGE SCALE GENOMIC DNA]</scope>
    <source>
        <strain evidence="11">ATCC 53774 / DSM 7210 / GS-15</strain>
    </source>
</reference>
<evidence type="ECO:0000259" key="8">
    <source>
        <dbReference type="Pfam" id="PF00082"/>
    </source>
</evidence>
<feature type="active site" description="Charge relay system" evidence="5">
    <location>
        <position position="369"/>
    </location>
</feature>
<dbReference type="PROSITE" id="PS51892">
    <property type="entry name" value="SUBTILASE"/>
    <property type="match status" value="1"/>
</dbReference>
<feature type="domain" description="Peptidase S8/S53" evidence="8">
    <location>
        <begin position="142"/>
        <end position="399"/>
    </location>
</feature>
<dbReference type="PROSITE" id="PS00136">
    <property type="entry name" value="SUBTILASE_ASP"/>
    <property type="match status" value="1"/>
</dbReference>
<organism evidence="10 11">
    <name type="scientific">Geobacter metallireducens (strain ATCC 53774 / DSM 7210 / GS-15)</name>
    <dbReference type="NCBI Taxonomy" id="269799"/>
    <lineage>
        <taxon>Bacteria</taxon>
        <taxon>Pseudomonadati</taxon>
        <taxon>Thermodesulfobacteriota</taxon>
        <taxon>Desulfuromonadia</taxon>
        <taxon>Geobacterales</taxon>
        <taxon>Geobacteraceae</taxon>
        <taxon>Geobacter</taxon>
    </lineage>
</organism>
<feature type="active site" description="Charge relay system" evidence="5">
    <location>
        <position position="206"/>
    </location>
</feature>
<sequence length="519" mass="54835">MMKKRLERFVCSLFMVVLMAGYGNAGMMTASAAGTAPYKEGELIVKYREGVSEEGKAEGHRRHGSERKKEFRDLNMEQVKIRPGLGVENAVKEFEADDDVEYAEPNYLLKASKIPTDPKFYSTWGMAKINAPAAWDNTTGSAGVVVAVIDSGVDYNHPDLKANMWINQAELNGKPGIDDDGDGVVDDIYGYNGVNNNGNPMDNNGHGTHVAGTIGAVGNNGIGVAGVNWTVKIMACKFLDANGSGYTSDAIECLQYVKKMKSRGVNIVATNNSWGGGGYSRALYDTINSQRDILFITAAGNAAANNDTTPSYPADYNLPNIIAVAATTSTDGLASFSNYGRRTVMVGAPGYSILSTYPNNQYAYLSGTSMATPHVTGLAALIKAKYPTMDWRGIKNLILSGGDRPSSLAAKTVTGRRIDAFGSLTCVDSRVFSALTYPATLQPGVATTLSALSINCSKPAGPVTVSLSTGGVLTMRDDGVYPDLAAGDGIFTGSWTPTGTAETLNFSSPVGAETVTVGK</sequence>
<dbReference type="eggNOG" id="COG1404">
    <property type="taxonomic scope" value="Bacteria"/>
</dbReference>
<evidence type="ECO:0000256" key="3">
    <source>
        <dbReference type="ARBA" id="ARBA00022801"/>
    </source>
</evidence>
<dbReference type="InterPro" id="IPR054399">
    <property type="entry name" value="Fervidolysin-like_N_prodom"/>
</dbReference>
<dbReference type="KEGG" id="gme:Gmet_1195"/>
<dbReference type="InterPro" id="IPR034204">
    <property type="entry name" value="PfSUB1-like_cat_dom"/>
</dbReference>
<keyword evidence="2 5" id="KW-0645">Protease</keyword>
<name>Q39WE2_GEOMG</name>
<evidence type="ECO:0000256" key="1">
    <source>
        <dbReference type="ARBA" id="ARBA00011073"/>
    </source>
</evidence>
<evidence type="ECO:0000256" key="6">
    <source>
        <dbReference type="RuleBase" id="RU003355"/>
    </source>
</evidence>
<dbReference type="AlphaFoldDB" id="Q39WE2"/>
<dbReference type="Proteomes" id="UP000007073">
    <property type="component" value="Chromosome"/>
</dbReference>
<dbReference type="InterPro" id="IPR036852">
    <property type="entry name" value="Peptidase_S8/S53_dom_sf"/>
</dbReference>
<keyword evidence="11" id="KW-1185">Reference proteome</keyword>
<evidence type="ECO:0000259" key="9">
    <source>
        <dbReference type="Pfam" id="PF22148"/>
    </source>
</evidence>
<dbReference type="PROSITE" id="PS00137">
    <property type="entry name" value="SUBTILASE_HIS"/>
    <property type="match status" value="1"/>
</dbReference>
<dbReference type="SUPFAM" id="SSF52743">
    <property type="entry name" value="Subtilisin-like"/>
    <property type="match status" value="1"/>
</dbReference>
<gene>
    <name evidence="10" type="ordered locus">Gmet_1195</name>
</gene>
<dbReference type="CDD" id="cd07473">
    <property type="entry name" value="Peptidases_S8_Subtilisin_like"/>
    <property type="match status" value="1"/>
</dbReference>
<evidence type="ECO:0000256" key="7">
    <source>
        <dbReference type="SAM" id="SignalP"/>
    </source>
</evidence>